<protein>
    <submittedName>
        <fullName evidence="1">Uncharacterized protein</fullName>
    </submittedName>
</protein>
<name>A0A0A9CHH0_ARUDO</name>
<evidence type="ECO:0000313" key="1">
    <source>
        <dbReference type="EMBL" id="JAD70962.1"/>
    </source>
</evidence>
<reference evidence="1" key="1">
    <citation type="submission" date="2014-09" db="EMBL/GenBank/DDBJ databases">
        <authorList>
            <person name="Magalhaes I.L.F."/>
            <person name="Oliveira U."/>
            <person name="Santos F.R."/>
            <person name="Vidigal T.H.D.A."/>
            <person name="Brescovit A.D."/>
            <person name="Santos A.J."/>
        </authorList>
    </citation>
    <scope>NUCLEOTIDE SEQUENCE</scope>
    <source>
        <tissue evidence="1">Shoot tissue taken approximately 20 cm above the soil surface</tissue>
    </source>
</reference>
<accession>A0A0A9CHH0</accession>
<organism evidence="1">
    <name type="scientific">Arundo donax</name>
    <name type="common">Giant reed</name>
    <name type="synonym">Donax arundinaceus</name>
    <dbReference type="NCBI Taxonomy" id="35708"/>
    <lineage>
        <taxon>Eukaryota</taxon>
        <taxon>Viridiplantae</taxon>
        <taxon>Streptophyta</taxon>
        <taxon>Embryophyta</taxon>
        <taxon>Tracheophyta</taxon>
        <taxon>Spermatophyta</taxon>
        <taxon>Magnoliopsida</taxon>
        <taxon>Liliopsida</taxon>
        <taxon>Poales</taxon>
        <taxon>Poaceae</taxon>
        <taxon>PACMAD clade</taxon>
        <taxon>Arundinoideae</taxon>
        <taxon>Arundineae</taxon>
        <taxon>Arundo</taxon>
    </lineage>
</organism>
<dbReference type="EMBL" id="GBRH01226933">
    <property type="protein sequence ID" value="JAD70962.1"/>
    <property type="molecule type" value="Transcribed_RNA"/>
</dbReference>
<proteinExistence type="predicted"/>
<reference evidence="1" key="2">
    <citation type="journal article" date="2015" name="Data Brief">
        <title>Shoot transcriptome of the giant reed, Arundo donax.</title>
        <authorList>
            <person name="Barrero R.A."/>
            <person name="Guerrero F.D."/>
            <person name="Moolhuijzen P."/>
            <person name="Goolsby J.A."/>
            <person name="Tidwell J."/>
            <person name="Bellgard S.E."/>
            <person name="Bellgard M.I."/>
        </authorList>
    </citation>
    <scope>NUCLEOTIDE SEQUENCE</scope>
    <source>
        <tissue evidence="1">Shoot tissue taken approximately 20 cm above the soil surface</tissue>
    </source>
</reference>
<sequence length="86" mass="9542">MPVSCRQHRCISPLPLWSSLWNFGPAHTGRGRGVVRVRRGLLSSAVHGASVRSAAASPPFTFHSAPLRLPPSPWRWPMEGGRRWCC</sequence>
<dbReference type="AlphaFoldDB" id="A0A0A9CHH0"/>